<gene>
    <name evidence="2" type="ORF">PPENT_87.1.T1230113</name>
</gene>
<dbReference type="AlphaFoldDB" id="A0A8S1XGH1"/>
<keyword evidence="3" id="KW-1185">Reference proteome</keyword>
<protein>
    <submittedName>
        <fullName evidence="2">Uncharacterized protein</fullName>
    </submittedName>
</protein>
<comment type="caution">
    <text evidence="2">The sequence shown here is derived from an EMBL/GenBank/DDBJ whole genome shotgun (WGS) entry which is preliminary data.</text>
</comment>
<dbReference type="EMBL" id="CAJJDO010000123">
    <property type="protein sequence ID" value="CAD8200083.1"/>
    <property type="molecule type" value="Genomic_DNA"/>
</dbReference>
<feature type="coiled-coil region" evidence="1">
    <location>
        <begin position="73"/>
        <end position="100"/>
    </location>
</feature>
<evidence type="ECO:0000313" key="3">
    <source>
        <dbReference type="Proteomes" id="UP000689195"/>
    </source>
</evidence>
<dbReference type="Proteomes" id="UP000689195">
    <property type="component" value="Unassembled WGS sequence"/>
</dbReference>
<evidence type="ECO:0000256" key="1">
    <source>
        <dbReference type="SAM" id="Coils"/>
    </source>
</evidence>
<dbReference type="OrthoDB" id="286354at2759"/>
<evidence type="ECO:0000313" key="2">
    <source>
        <dbReference type="EMBL" id="CAD8200083.1"/>
    </source>
</evidence>
<organism evidence="2 3">
    <name type="scientific">Paramecium pentaurelia</name>
    <dbReference type="NCBI Taxonomy" id="43138"/>
    <lineage>
        <taxon>Eukaryota</taxon>
        <taxon>Sar</taxon>
        <taxon>Alveolata</taxon>
        <taxon>Ciliophora</taxon>
        <taxon>Intramacronucleata</taxon>
        <taxon>Oligohymenophorea</taxon>
        <taxon>Peniculida</taxon>
        <taxon>Parameciidae</taxon>
        <taxon>Paramecium</taxon>
    </lineage>
</organism>
<name>A0A8S1XGH1_9CILI</name>
<keyword evidence="1" id="KW-0175">Coiled coil</keyword>
<sequence>MYCQQGGYHKDEHLEMVCLHSTCIVKGEVLNCVVCIDERHKGHKMIPLQKLLNLIKKQESLIMLNTFHQSQHLEMQISQLNKLQEQINQAIQKQRELIEQQLKFDKIIISYQLITSINEEKLLGQLIQKLLLKLEYNPRAQQLITRTESLKEEQPQINQFLTNLISFKDTLQISNPDTQLVQASRTSSTYRQNRNNSINTEGYRTMRSFDRSPLSPQPFEDRLSVTQSLSNQYYRPNSQGKQIIGEPSPPPPMREITYKFHSEYHGVGAQVKGKLVKQILNTDGNLALIGPSIYGNGLIRDSNLKLLIRSCQNQNIRYPMALGVCDQKRVKEKQYQKDSDGCYFLNSYGYITCENQTKIKCGKRFYNGSYVELKFKPFQSELHITIDDGEVIIIKITLNQSKLIYFAVRLGDLHDAIDIL</sequence>
<proteinExistence type="predicted"/>
<reference evidence="2" key="1">
    <citation type="submission" date="2021-01" db="EMBL/GenBank/DDBJ databases">
        <authorList>
            <consortium name="Genoscope - CEA"/>
            <person name="William W."/>
        </authorList>
    </citation>
    <scope>NUCLEOTIDE SEQUENCE</scope>
</reference>
<dbReference type="CDD" id="cd19756">
    <property type="entry name" value="Bbox2"/>
    <property type="match status" value="1"/>
</dbReference>
<accession>A0A8S1XGH1</accession>